<evidence type="ECO:0000256" key="5">
    <source>
        <dbReference type="ARBA" id="ARBA00023316"/>
    </source>
</evidence>
<comment type="pathway">
    <text evidence="1 6">Cell wall biogenesis; peptidoglycan biosynthesis.</text>
</comment>
<dbReference type="PROSITE" id="PS52029">
    <property type="entry name" value="LD_TPASE"/>
    <property type="match status" value="1"/>
</dbReference>
<dbReference type="InterPro" id="IPR005490">
    <property type="entry name" value="LD_TPept_cat_dom"/>
</dbReference>
<reference evidence="8 9" key="1">
    <citation type="submission" date="2024-09" db="EMBL/GenBank/DDBJ databases">
        <title>Floridaenema gen nov. (Aerosakkonemataceae, Aerosakkonematales ord. nov., Cyanobacteria) from benthic tropical and subtropical fresh waters, with the description of four new species.</title>
        <authorList>
            <person name="Moretto J.A."/>
            <person name="Berthold D.E."/>
            <person name="Lefler F.W."/>
            <person name="Huang I.-S."/>
            <person name="Laughinghouse H. IV."/>
        </authorList>
    </citation>
    <scope>NUCLEOTIDE SEQUENCE [LARGE SCALE GENOMIC DNA]</scope>
    <source>
        <strain evidence="8 9">BLCC-F46</strain>
    </source>
</reference>
<dbReference type="RefSeq" id="WP_413274640.1">
    <property type="nucleotide sequence ID" value="NZ_JBHFNQ010000235.1"/>
</dbReference>
<evidence type="ECO:0000256" key="4">
    <source>
        <dbReference type="ARBA" id="ARBA00022984"/>
    </source>
</evidence>
<name>A0ABV4XFT1_9CYAN</name>
<dbReference type="PANTHER" id="PTHR30582:SF2">
    <property type="entry name" value="L,D-TRANSPEPTIDASE YCIB-RELATED"/>
    <property type="match status" value="1"/>
</dbReference>
<evidence type="ECO:0000313" key="9">
    <source>
        <dbReference type="Proteomes" id="UP001576774"/>
    </source>
</evidence>
<evidence type="ECO:0000256" key="3">
    <source>
        <dbReference type="ARBA" id="ARBA00022960"/>
    </source>
</evidence>
<dbReference type="SUPFAM" id="SSF141523">
    <property type="entry name" value="L,D-transpeptidase catalytic domain-like"/>
    <property type="match status" value="1"/>
</dbReference>
<dbReference type="Gene3D" id="2.40.440.10">
    <property type="entry name" value="L,D-transpeptidase catalytic domain-like"/>
    <property type="match status" value="1"/>
</dbReference>
<comment type="caution">
    <text evidence="8">The sequence shown here is derived from an EMBL/GenBank/DDBJ whole genome shotgun (WGS) entry which is preliminary data.</text>
</comment>
<gene>
    <name evidence="8" type="ORF">ACE1CC_32845</name>
</gene>
<protein>
    <submittedName>
        <fullName evidence="8">L,D-transpeptidase family protein</fullName>
    </submittedName>
</protein>
<keyword evidence="3 6" id="KW-0133">Cell shape</keyword>
<evidence type="ECO:0000256" key="1">
    <source>
        <dbReference type="ARBA" id="ARBA00004752"/>
    </source>
</evidence>
<evidence type="ECO:0000313" key="8">
    <source>
        <dbReference type="EMBL" id="MFB2881665.1"/>
    </source>
</evidence>
<keyword evidence="2" id="KW-0808">Transferase</keyword>
<dbReference type="InterPro" id="IPR038063">
    <property type="entry name" value="Transpep_catalytic_dom"/>
</dbReference>
<dbReference type="CDD" id="cd16913">
    <property type="entry name" value="YkuD_like"/>
    <property type="match status" value="1"/>
</dbReference>
<keyword evidence="9" id="KW-1185">Reference proteome</keyword>
<feature type="active site" description="Nucleophile" evidence="6">
    <location>
        <position position="147"/>
    </location>
</feature>
<dbReference type="InterPro" id="IPR050979">
    <property type="entry name" value="LD-transpeptidase"/>
</dbReference>
<dbReference type="Pfam" id="PF03734">
    <property type="entry name" value="YkuD"/>
    <property type="match status" value="1"/>
</dbReference>
<proteinExistence type="predicted"/>
<dbReference type="EMBL" id="JBHFNQ010000235">
    <property type="protein sequence ID" value="MFB2881665.1"/>
    <property type="molecule type" value="Genomic_DNA"/>
</dbReference>
<keyword evidence="5 6" id="KW-0961">Cell wall biogenesis/degradation</keyword>
<keyword evidence="4 6" id="KW-0573">Peptidoglycan synthesis</keyword>
<evidence type="ECO:0000256" key="2">
    <source>
        <dbReference type="ARBA" id="ARBA00022679"/>
    </source>
</evidence>
<sequence length="172" mass="19191">MNSRITTLSRCSGFLVSTTLTLAALFSWSIPATVAQSMRNQESIIAQRIARLQQSEKRWIEVDLSEQKLIAWEGSNKIYTLTVSTGKSATPTITGTFTVQSKHVSGRMRGPDYNVPYVPYIMYFSGGYAIHGAYWHNRFGTPVSHGCVNLRVSEAEKVFQWAAVGTPVIVRR</sequence>
<organism evidence="8 9">
    <name type="scientific">Floridaenema aerugineum BLCC-F46</name>
    <dbReference type="NCBI Taxonomy" id="3153654"/>
    <lineage>
        <taxon>Bacteria</taxon>
        <taxon>Bacillati</taxon>
        <taxon>Cyanobacteriota</taxon>
        <taxon>Cyanophyceae</taxon>
        <taxon>Oscillatoriophycideae</taxon>
        <taxon>Aerosakkonematales</taxon>
        <taxon>Aerosakkonemataceae</taxon>
        <taxon>Floridanema</taxon>
        <taxon>Floridanema aerugineum</taxon>
    </lineage>
</organism>
<dbReference type="Proteomes" id="UP001576774">
    <property type="component" value="Unassembled WGS sequence"/>
</dbReference>
<accession>A0ABV4XFT1</accession>
<feature type="domain" description="L,D-TPase catalytic" evidence="7">
    <location>
        <begin position="58"/>
        <end position="171"/>
    </location>
</feature>
<dbReference type="PANTHER" id="PTHR30582">
    <property type="entry name" value="L,D-TRANSPEPTIDASE"/>
    <property type="match status" value="1"/>
</dbReference>
<evidence type="ECO:0000259" key="7">
    <source>
        <dbReference type="PROSITE" id="PS52029"/>
    </source>
</evidence>
<evidence type="ECO:0000256" key="6">
    <source>
        <dbReference type="PROSITE-ProRule" id="PRU01373"/>
    </source>
</evidence>
<feature type="active site" description="Proton donor/acceptor" evidence="6">
    <location>
        <position position="131"/>
    </location>
</feature>